<sequence length="284" mass="30595">RMCPLWLGVASLCLGTLWAVPAKERRKADKPKADLTLYENLDLDNYDLALDNYGEILDLSNYEELYDYGDLAPKIEVGTLAPPPKDPETLPDLGLATAGTPKFRPSTGSGPIPAAPIPGQALPSCLLCLCLGTSVYCDDADLEHIPALPPDTAYLYARFNRIGAIRAGDFSGLGTAPWPKRGKTLQRGRNSKVKKSQLCWKILGVLVVMGAPGNGIFMVSSLWGSSLVGSSLWGSCLRGSCSGGFTSALSPQDLKQLQFLHLSDNQLDFIPVPLPESLRSLHLQ</sequence>
<dbReference type="EMBL" id="VZRP01012076">
    <property type="protein sequence ID" value="NWV65749.1"/>
    <property type="molecule type" value="Genomic_DNA"/>
</dbReference>
<keyword evidence="10" id="KW-1185">Reference proteome</keyword>
<feature type="domain" description="LRRNT" evidence="8">
    <location>
        <begin position="124"/>
        <end position="154"/>
    </location>
</feature>
<name>A0A7K6GQY4_9PASS</name>
<evidence type="ECO:0000259" key="8">
    <source>
        <dbReference type="SMART" id="SM00013"/>
    </source>
</evidence>
<dbReference type="AlphaFoldDB" id="A0A7K6GQY4"/>
<feature type="non-terminal residue" evidence="9">
    <location>
        <position position="284"/>
    </location>
</feature>
<keyword evidence="6" id="KW-0325">Glycoprotein</keyword>
<evidence type="ECO:0000313" key="10">
    <source>
        <dbReference type="Proteomes" id="UP000564407"/>
    </source>
</evidence>
<dbReference type="GO" id="GO:0061975">
    <property type="term" value="P:articular cartilage development"/>
    <property type="evidence" value="ECO:0007669"/>
    <property type="project" value="TreeGrafter"/>
</dbReference>
<reference evidence="9 10" key="1">
    <citation type="submission" date="2019-09" db="EMBL/GenBank/DDBJ databases">
        <title>Bird 10,000 Genomes (B10K) Project - Family phase.</title>
        <authorList>
            <person name="Zhang G."/>
        </authorList>
    </citation>
    <scope>NUCLEOTIDE SEQUENCE [LARGE SCALE GENOMIC DNA]</scope>
    <source>
        <strain evidence="9">B10K-DU-029-44</strain>
        <tissue evidence="9">Heart</tissue>
    </source>
</reference>
<keyword evidence="2" id="KW-0964">Secreted</keyword>
<organism evidence="9 10">
    <name type="scientific">Malurus elegans</name>
    <name type="common">Red-winged fairywren</name>
    <dbReference type="NCBI Taxonomy" id="720584"/>
    <lineage>
        <taxon>Eukaryota</taxon>
        <taxon>Metazoa</taxon>
        <taxon>Chordata</taxon>
        <taxon>Craniata</taxon>
        <taxon>Vertebrata</taxon>
        <taxon>Euteleostomi</taxon>
        <taxon>Archelosauria</taxon>
        <taxon>Archosauria</taxon>
        <taxon>Dinosauria</taxon>
        <taxon>Saurischia</taxon>
        <taxon>Theropoda</taxon>
        <taxon>Coelurosauria</taxon>
        <taxon>Aves</taxon>
        <taxon>Neognathae</taxon>
        <taxon>Neoaves</taxon>
        <taxon>Telluraves</taxon>
        <taxon>Australaves</taxon>
        <taxon>Passeriformes</taxon>
        <taxon>Meliphagoidea</taxon>
        <taxon>Maluridae</taxon>
        <taxon>Malurus</taxon>
    </lineage>
</organism>
<keyword evidence="4 7" id="KW-0732">Signal</keyword>
<keyword evidence="3" id="KW-0433">Leucine-rich repeat</keyword>
<dbReference type="Gene3D" id="3.80.10.10">
    <property type="entry name" value="Ribonuclease Inhibitor"/>
    <property type="match status" value="1"/>
</dbReference>
<evidence type="ECO:0000256" key="7">
    <source>
        <dbReference type="SAM" id="SignalP"/>
    </source>
</evidence>
<dbReference type="PANTHER" id="PTHR46269">
    <property type="entry name" value="EPIPHYCAN-RELATED"/>
    <property type="match status" value="1"/>
</dbReference>
<dbReference type="SUPFAM" id="SSF52058">
    <property type="entry name" value="L domain-like"/>
    <property type="match status" value="1"/>
</dbReference>
<dbReference type="GO" id="GO:0031012">
    <property type="term" value="C:extracellular matrix"/>
    <property type="evidence" value="ECO:0007669"/>
    <property type="project" value="TreeGrafter"/>
</dbReference>
<evidence type="ECO:0000256" key="4">
    <source>
        <dbReference type="ARBA" id="ARBA00022729"/>
    </source>
</evidence>
<keyword evidence="5" id="KW-1015">Disulfide bond</keyword>
<dbReference type="GO" id="GO:0005615">
    <property type="term" value="C:extracellular space"/>
    <property type="evidence" value="ECO:0007669"/>
    <property type="project" value="TreeGrafter"/>
</dbReference>
<dbReference type="InterPro" id="IPR000372">
    <property type="entry name" value="LRRNT"/>
</dbReference>
<dbReference type="InterPro" id="IPR043547">
    <property type="entry name" value="Mimecan/Epiphycan/Opticin"/>
</dbReference>
<evidence type="ECO:0000256" key="2">
    <source>
        <dbReference type="ARBA" id="ARBA00022525"/>
    </source>
</evidence>
<feature type="non-terminal residue" evidence="9">
    <location>
        <position position="1"/>
    </location>
</feature>
<dbReference type="Proteomes" id="UP000564407">
    <property type="component" value="Unassembled WGS sequence"/>
</dbReference>
<dbReference type="GO" id="GO:0060348">
    <property type="term" value="P:bone development"/>
    <property type="evidence" value="ECO:0007669"/>
    <property type="project" value="TreeGrafter"/>
</dbReference>
<comment type="caution">
    <text evidence="9">The sequence shown here is derived from an EMBL/GenBank/DDBJ whole genome shotgun (WGS) entry which is preliminary data.</text>
</comment>
<gene>
    <name evidence="9" type="primary">Optc</name>
    <name evidence="9" type="ORF">MALELE_R01391</name>
</gene>
<dbReference type="PANTHER" id="PTHR46269:SF4">
    <property type="entry name" value="OPTICIN"/>
    <property type="match status" value="1"/>
</dbReference>
<feature type="chain" id="PRO_5029580328" evidence="7">
    <location>
        <begin position="20"/>
        <end position="284"/>
    </location>
</feature>
<feature type="signal peptide" evidence="7">
    <location>
        <begin position="1"/>
        <end position="19"/>
    </location>
</feature>
<accession>A0A7K6GQY4</accession>
<evidence type="ECO:0000313" key="9">
    <source>
        <dbReference type="EMBL" id="NWV65749.1"/>
    </source>
</evidence>
<evidence type="ECO:0000256" key="6">
    <source>
        <dbReference type="ARBA" id="ARBA00023180"/>
    </source>
</evidence>
<proteinExistence type="predicted"/>
<evidence type="ECO:0000256" key="3">
    <source>
        <dbReference type="ARBA" id="ARBA00022614"/>
    </source>
</evidence>
<protein>
    <submittedName>
        <fullName evidence="9">OPT protein</fullName>
    </submittedName>
</protein>
<dbReference type="InterPro" id="IPR032675">
    <property type="entry name" value="LRR_dom_sf"/>
</dbReference>
<comment type="subcellular location">
    <subcellularLocation>
        <location evidence="1">Secreted</location>
    </subcellularLocation>
</comment>
<evidence type="ECO:0000256" key="1">
    <source>
        <dbReference type="ARBA" id="ARBA00004613"/>
    </source>
</evidence>
<dbReference type="GO" id="GO:0030199">
    <property type="term" value="P:collagen fibril organization"/>
    <property type="evidence" value="ECO:0007669"/>
    <property type="project" value="TreeGrafter"/>
</dbReference>
<evidence type="ECO:0000256" key="5">
    <source>
        <dbReference type="ARBA" id="ARBA00023157"/>
    </source>
</evidence>
<dbReference type="SMART" id="SM00013">
    <property type="entry name" value="LRRNT"/>
    <property type="match status" value="1"/>
</dbReference>